<feature type="domain" description="Protein kinase" evidence="15">
    <location>
        <begin position="448"/>
        <end position="735"/>
    </location>
</feature>
<dbReference type="InterPro" id="IPR011583">
    <property type="entry name" value="Chitinase_II/V-like_cat"/>
</dbReference>
<dbReference type="InterPro" id="IPR001223">
    <property type="entry name" value="Glyco_hydro18_cat"/>
</dbReference>
<feature type="signal peptide" evidence="14">
    <location>
        <begin position="1"/>
        <end position="24"/>
    </location>
</feature>
<dbReference type="PANTHER" id="PTHR27002">
    <property type="entry name" value="RECEPTOR-LIKE SERINE/THREONINE-PROTEIN KINASE SD1-8"/>
    <property type="match status" value="1"/>
</dbReference>
<feature type="transmembrane region" description="Helical" evidence="13">
    <location>
        <begin position="373"/>
        <end position="396"/>
    </location>
</feature>
<dbReference type="FunFam" id="1.10.510.10:FF:001964">
    <property type="entry name" value="Uncharacterized protein"/>
    <property type="match status" value="1"/>
</dbReference>
<evidence type="ECO:0000256" key="10">
    <source>
        <dbReference type="ARBA" id="ARBA00047899"/>
    </source>
</evidence>
<keyword evidence="2" id="KW-0723">Serine/threonine-protein kinase</keyword>
<reference evidence="17 18" key="1">
    <citation type="journal article" date="2019" name="Genome Biol. Evol.">
        <title>Insights into the evolution of the New World diploid cottons (Gossypium, subgenus Houzingenia) based on genome sequencing.</title>
        <authorList>
            <person name="Grover C.E."/>
            <person name="Arick M.A. 2nd"/>
            <person name="Thrash A."/>
            <person name="Conover J.L."/>
            <person name="Sanders W.S."/>
            <person name="Peterson D.G."/>
            <person name="Frelichowski J.E."/>
            <person name="Scheffler J.A."/>
            <person name="Scheffler B.E."/>
            <person name="Wendel J.F."/>
        </authorList>
    </citation>
    <scope>NUCLEOTIDE SEQUENCE [LARGE SCALE GENOMIC DNA]</scope>
    <source>
        <strain evidence="17">157</strain>
        <tissue evidence="17">Leaf</tissue>
    </source>
</reference>
<feature type="compositionally biased region" description="Basic and acidic residues" evidence="12">
    <location>
        <begin position="734"/>
        <end position="747"/>
    </location>
</feature>
<evidence type="ECO:0000256" key="9">
    <source>
        <dbReference type="ARBA" id="ARBA00023180"/>
    </source>
</evidence>
<evidence type="ECO:0000256" key="3">
    <source>
        <dbReference type="ARBA" id="ARBA00022679"/>
    </source>
</evidence>
<evidence type="ECO:0000313" key="18">
    <source>
        <dbReference type="Proteomes" id="UP000593572"/>
    </source>
</evidence>
<evidence type="ECO:0000256" key="14">
    <source>
        <dbReference type="SAM" id="SignalP"/>
    </source>
</evidence>
<feature type="domain" description="GH18" evidence="16">
    <location>
        <begin position="27"/>
        <end position="365"/>
    </location>
</feature>
<sequence length="768" mass="86516">MVMVPKFIILLYIFLSLGLNPSRAQTWIQAGYWYSGTEFPIADINSALFTHLICAFANINASSYQLSVSSSDDQYFSTFSNTVKQKNPSVTTLLSIGGGSANRSVIVSMVSNSFHRKSFIDSSIKTARLYGFQGLDFSWVSANTSSDMSNMAALFQEWRAAIDSETGQSKLILTAAVPYSQYSESSTYPIDSLRTNLNWLHVNAFDFYMPTWENFTRAHAALHDPTSNFNADFGIESWITGGLPANKLVLGLPLYGYAWTLVNPRDNTIGAPASGPAISKTGEMTYKEIRNYIQSYGANSVYNATFVVNYCTVGTTWIGFDDVEVVKVKVSFAKERKLLGYFVWQVPNDDNWLLSKTAVDVNGENGTEKKGRLSLIIILVPVTGVLILIGALTYYIRRTKNKKKDTEYKAKNSKSKANLMTEAGDFNNNAPNLMVYRFSDIEVATNRFSFENKLGEGGYGPVYKGVLSDGREIAVKKLSKTSTQGFEEFKNEVMLTAKLQHVNLVRVLGFCIEREEHMLVYEFMPNKSLDYYLYADPIKRHMLDWKKRVEIIEGVTQGLLYLQEYSRLKIIHRDLKASNILLDEEMKPKISDFGMARIFSKDEVEANTHRIVGTYGYVPPEYVKNGLYSIKSDVYSFGVLLLQIISGRKTACLYGLHENLSLLEFAYGLWIQEKGMEFMDPTLDDTNSSCTLLRCMQIALLCVQENANDRPTMLEVSSKLRNETTPMANPKRPAFSERTNENDELKRSNLKPEICSIDDEPISEVVGR</sequence>
<comment type="catalytic activity">
    <reaction evidence="11">
        <text>L-seryl-[protein] + ATP = O-phospho-L-seryl-[protein] + ADP + H(+)</text>
        <dbReference type="Rhea" id="RHEA:17989"/>
        <dbReference type="Rhea" id="RHEA-COMP:9863"/>
        <dbReference type="Rhea" id="RHEA-COMP:11604"/>
        <dbReference type="ChEBI" id="CHEBI:15378"/>
        <dbReference type="ChEBI" id="CHEBI:29999"/>
        <dbReference type="ChEBI" id="CHEBI:30616"/>
        <dbReference type="ChEBI" id="CHEBI:83421"/>
        <dbReference type="ChEBI" id="CHEBI:456216"/>
        <dbReference type="EC" id="2.7.11.1"/>
    </reaction>
</comment>
<evidence type="ECO:0000256" key="6">
    <source>
        <dbReference type="ARBA" id="ARBA00022777"/>
    </source>
</evidence>
<dbReference type="EMBL" id="JABEZX010351360">
    <property type="protein sequence ID" value="MBA0576787.1"/>
    <property type="molecule type" value="Genomic_DNA"/>
</dbReference>
<comment type="caution">
    <text evidence="17">The sequence shown here is derived from an EMBL/GenBank/DDBJ whole genome shotgun (WGS) entry which is preliminary data.</text>
</comment>
<evidence type="ECO:0000259" key="16">
    <source>
        <dbReference type="PROSITE" id="PS51910"/>
    </source>
</evidence>
<dbReference type="CDD" id="cd02879">
    <property type="entry name" value="GH18_plant_chitinase_class_V"/>
    <property type="match status" value="1"/>
</dbReference>
<dbReference type="SMART" id="SM00220">
    <property type="entry name" value="S_TKc"/>
    <property type="match status" value="1"/>
</dbReference>
<keyword evidence="8" id="KW-1015">Disulfide bond</keyword>
<dbReference type="Proteomes" id="UP000593572">
    <property type="component" value="Unassembled WGS sequence"/>
</dbReference>
<dbReference type="InterPro" id="IPR017853">
    <property type="entry name" value="GH"/>
</dbReference>
<evidence type="ECO:0000256" key="12">
    <source>
        <dbReference type="SAM" id="MobiDB-lite"/>
    </source>
</evidence>
<dbReference type="InterPro" id="IPR011009">
    <property type="entry name" value="Kinase-like_dom_sf"/>
</dbReference>
<evidence type="ECO:0000256" key="5">
    <source>
        <dbReference type="ARBA" id="ARBA00022741"/>
    </source>
</evidence>
<dbReference type="InterPro" id="IPR001245">
    <property type="entry name" value="Ser-Thr/Tyr_kinase_cat_dom"/>
</dbReference>
<dbReference type="SMART" id="SM00636">
    <property type="entry name" value="Glyco_18"/>
    <property type="match status" value="1"/>
</dbReference>
<dbReference type="AlphaFoldDB" id="A0A7J8NIG9"/>
<dbReference type="FunFam" id="3.30.200.20:FF:000195">
    <property type="entry name" value="G-type lectin S-receptor-like serine/threonine-protein kinase"/>
    <property type="match status" value="1"/>
</dbReference>
<keyword evidence="13" id="KW-0472">Membrane</keyword>
<dbReference type="InterPro" id="IPR029070">
    <property type="entry name" value="Chitinase_insertion_sf"/>
</dbReference>
<keyword evidence="3" id="KW-0808">Transferase</keyword>
<dbReference type="CDD" id="cd14066">
    <property type="entry name" value="STKc_IRAK"/>
    <property type="match status" value="1"/>
</dbReference>
<dbReference type="Gene3D" id="3.20.20.80">
    <property type="entry name" value="Glycosidases"/>
    <property type="match status" value="1"/>
</dbReference>
<keyword evidence="6" id="KW-0418">Kinase</keyword>
<dbReference type="PROSITE" id="PS50011">
    <property type="entry name" value="PROTEIN_KINASE_DOM"/>
    <property type="match status" value="1"/>
</dbReference>
<dbReference type="SUPFAM" id="SSF56112">
    <property type="entry name" value="Protein kinase-like (PK-like)"/>
    <property type="match status" value="1"/>
</dbReference>
<keyword evidence="13" id="KW-1133">Transmembrane helix</keyword>
<accession>A0A7J8NIG9</accession>
<evidence type="ECO:0000259" key="15">
    <source>
        <dbReference type="PROSITE" id="PS50011"/>
    </source>
</evidence>
<keyword evidence="4 14" id="KW-0732">Signal</keyword>
<dbReference type="EC" id="2.7.11.1" evidence="1"/>
<dbReference type="Gene3D" id="1.10.510.10">
    <property type="entry name" value="Transferase(Phosphotransferase) domain 1"/>
    <property type="match status" value="1"/>
</dbReference>
<evidence type="ECO:0000256" key="7">
    <source>
        <dbReference type="ARBA" id="ARBA00022840"/>
    </source>
</evidence>
<dbReference type="GO" id="GO:0005886">
    <property type="term" value="C:plasma membrane"/>
    <property type="evidence" value="ECO:0007669"/>
    <property type="project" value="TreeGrafter"/>
</dbReference>
<dbReference type="SUPFAM" id="SSF54556">
    <property type="entry name" value="Chitinase insertion domain"/>
    <property type="match status" value="1"/>
</dbReference>
<evidence type="ECO:0000313" key="17">
    <source>
        <dbReference type="EMBL" id="MBA0576787.1"/>
    </source>
</evidence>
<dbReference type="GO" id="GO:0005975">
    <property type="term" value="P:carbohydrate metabolic process"/>
    <property type="evidence" value="ECO:0007669"/>
    <property type="project" value="InterPro"/>
</dbReference>
<comment type="catalytic activity">
    <reaction evidence="10">
        <text>L-threonyl-[protein] + ATP = O-phospho-L-threonyl-[protein] + ADP + H(+)</text>
        <dbReference type="Rhea" id="RHEA:46608"/>
        <dbReference type="Rhea" id="RHEA-COMP:11060"/>
        <dbReference type="Rhea" id="RHEA-COMP:11605"/>
        <dbReference type="ChEBI" id="CHEBI:15378"/>
        <dbReference type="ChEBI" id="CHEBI:30013"/>
        <dbReference type="ChEBI" id="CHEBI:30616"/>
        <dbReference type="ChEBI" id="CHEBI:61977"/>
        <dbReference type="ChEBI" id="CHEBI:456216"/>
        <dbReference type="EC" id="2.7.11.1"/>
    </reaction>
</comment>
<keyword evidence="9" id="KW-0325">Glycoprotein</keyword>
<evidence type="ECO:0000256" key="4">
    <source>
        <dbReference type="ARBA" id="ARBA00022729"/>
    </source>
</evidence>
<evidence type="ECO:0000256" key="8">
    <source>
        <dbReference type="ARBA" id="ARBA00023157"/>
    </source>
</evidence>
<dbReference type="FunFam" id="3.10.50.10:FF:000015">
    <property type="entry name" value="Chitotriosidase-1"/>
    <property type="match status" value="1"/>
</dbReference>
<keyword evidence="18" id="KW-1185">Reference proteome</keyword>
<feature type="region of interest" description="Disordered" evidence="12">
    <location>
        <begin position="723"/>
        <end position="752"/>
    </location>
</feature>
<dbReference type="PROSITE" id="PS51910">
    <property type="entry name" value="GH18_2"/>
    <property type="match status" value="1"/>
</dbReference>
<gene>
    <name evidence="17" type="ORF">Golob_025008</name>
</gene>
<feature type="chain" id="PRO_5029462484" description="non-specific serine/threonine protein kinase" evidence="14">
    <location>
        <begin position="25"/>
        <end position="768"/>
    </location>
</feature>
<keyword evidence="5" id="KW-0547">Nucleotide-binding</keyword>
<name>A0A7J8NIG9_9ROSI</name>
<dbReference type="InterPro" id="IPR008271">
    <property type="entry name" value="Ser/Thr_kinase_AS"/>
</dbReference>
<dbReference type="GO" id="GO:0005524">
    <property type="term" value="F:ATP binding"/>
    <property type="evidence" value="ECO:0007669"/>
    <property type="project" value="UniProtKB-KW"/>
</dbReference>
<keyword evidence="7" id="KW-0067">ATP-binding</keyword>
<dbReference type="SUPFAM" id="SSF51445">
    <property type="entry name" value="(Trans)glycosidases"/>
    <property type="match status" value="1"/>
</dbReference>
<dbReference type="PANTHER" id="PTHR27002:SF1077">
    <property type="entry name" value="CYSTEINE-RICH RECEPTOR-LIKE PROTEIN KINASE 4"/>
    <property type="match status" value="1"/>
</dbReference>
<dbReference type="Gene3D" id="3.10.50.10">
    <property type="match status" value="1"/>
</dbReference>
<dbReference type="PROSITE" id="PS00108">
    <property type="entry name" value="PROTEIN_KINASE_ST"/>
    <property type="match status" value="1"/>
</dbReference>
<dbReference type="GO" id="GO:0008061">
    <property type="term" value="F:chitin binding"/>
    <property type="evidence" value="ECO:0007669"/>
    <property type="project" value="InterPro"/>
</dbReference>
<dbReference type="Pfam" id="PF00704">
    <property type="entry name" value="Glyco_hydro_18"/>
    <property type="match status" value="1"/>
</dbReference>
<evidence type="ECO:0000256" key="11">
    <source>
        <dbReference type="ARBA" id="ARBA00048679"/>
    </source>
</evidence>
<dbReference type="Pfam" id="PF07714">
    <property type="entry name" value="PK_Tyr_Ser-Thr"/>
    <property type="match status" value="1"/>
</dbReference>
<evidence type="ECO:0000256" key="2">
    <source>
        <dbReference type="ARBA" id="ARBA00022527"/>
    </source>
</evidence>
<dbReference type="Gene3D" id="3.30.200.20">
    <property type="entry name" value="Phosphorylase Kinase, domain 1"/>
    <property type="match status" value="1"/>
</dbReference>
<keyword evidence="13" id="KW-0812">Transmembrane</keyword>
<dbReference type="InterPro" id="IPR000719">
    <property type="entry name" value="Prot_kinase_dom"/>
</dbReference>
<protein>
    <recommendedName>
        <fullName evidence="1">non-specific serine/threonine protein kinase</fullName>
        <ecNumber evidence="1">2.7.11.1</ecNumber>
    </recommendedName>
</protein>
<organism evidence="17 18">
    <name type="scientific">Gossypium lobatum</name>
    <dbReference type="NCBI Taxonomy" id="34289"/>
    <lineage>
        <taxon>Eukaryota</taxon>
        <taxon>Viridiplantae</taxon>
        <taxon>Streptophyta</taxon>
        <taxon>Embryophyta</taxon>
        <taxon>Tracheophyta</taxon>
        <taxon>Spermatophyta</taxon>
        <taxon>Magnoliopsida</taxon>
        <taxon>eudicotyledons</taxon>
        <taxon>Gunneridae</taxon>
        <taxon>Pentapetalae</taxon>
        <taxon>rosids</taxon>
        <taxon>malvids</taxon>
        <taxon>Malvales</taxon>
        <taxon>Malvaceae</taxon>
        <taxon>Malvoideae</taxon>
        <taxon>Gossypium</taxon>
    </lineage>
</organism>
<evidence type="ECO:0000256" key="13">
    <source>
        <dbReference type="SAM" id="Phobius"/>
    </source>
</evidence>
<evidence type="ECO:0000256" key="1">
    <source>
        <dbReference type="ARBA" id="ARBA00012513"/>
    </source>
</evidence>
<dbReference type="GO" id="GO:0004674">
    <property type="term" value="F:protein serine/threonine kinase activity"/>
    <property type="evidence" value="ECO:0007669"/>
    <property type="project" value="UniProtKB-KW"/>
</dbReference>
<proteinExistence type="predicted"/>